<dbReference type="SUPFAM" id="SSF52343">
    <property type="entry name" value="Ferredoxin reductase-like, C-terminal NADP-linked domain"/>
    <property type="match status" value="1"/>
</dbReference>
<protein>
    <submittedName>
        <fullName evidence="3">Ferredoxin-NADP reductase</fullName>
        <ecNumber evidence="3">1.18.1.2</ecNumber>
    </submittedName>
</protein>
<reference evidence="3 4" key="1">
    <citation type="journal article" date="2016" name="Sci. Rep.">
        <title>Metabolic traits of an uncultured archaeal lineage -MSBL1- from brine pools of the Red Sea.</title>
        <authorList>
            <person name="Mwirichia R."/>
            <person name="Alam I."/>
            <person name="Rashid M."/>
            <person name="Vinu M."/>
            <person name="Ba-Alawi W."/>
            <person name="Anthony Kamau A."/>
            <person name="Kamanda Ngugi D."/>
            <person name="Goker M."/>
            <person name="Klenk H.P."/>
            <person name="Bajic V."/>
            <person name="Stingl U."/>
        </authorList>
    </citation>
    <scope>NUCLEOTIDE SEQUENCE [LARGE SCALE GENOMIC DNA]</scope>
    <source>
        <strain evidence="3">SCGC-AAA382A20</strain>
    </source>
</reference>
<evidence type="ECO:0000313" key="3">
    <source>
        <dbReference type="EMBL" id="KXB05715.1"/>
    </source>
</evidence>
<dbReference type="AlphaFoldDB" id="A0A133VH04"/>
<dbReference type="Pfam" id="PF10418">
    <property type="entry name" value="DHODB_Fe-S_bind"/>
    <property type="match status" value="1"/>
</dbReference>
<dbReference type="Gene3D" id="2.40.30.10">
    <property type="entry name" value="Translation factors"/>
    <property type="match status" value="1"/>
</dbReference>
<feature type="non-terminal residue" evidence="3">
    <location>
        <position position="250"/>
    </location>
</feature>
<keyword evidence="1" id="KW-0479">Metal-binding</keyword>
<dbReference type="PANTHER" id="PTHR43513:SF3">
    <property type="entry name" value="DIHYDROOROTATE DEHYDROGENASE B (NAD(+)), ELECTRON TRANSFER SUBUNIT-RELATED"/>
    <property type="match status" value="1"/>
</dbReference>
<feature type="binding site" evidence="1">
    <location>
        <position position="219"/>
    </location>
    <ligand>
        <name>[2Fe-2S] cluster</name>
        <dbReference type="ChEBI" id="CHEBI:190135"/>
    </ligand>
</feature>
<dbReference type="InterPro" id="IPR017927">
    <property type="entry name" value="FAD-bd_FR_type"/>
</dbReference>
<dbReference type="InterPro" id="IPR017938">
    <property type="entry name" value="Riboflavin_synthase-like_b-brl"/>
</dbReference>
<organism evidence="3 4">
    <name type="scientific">candidate division MSBL1 archaeon SCGC-AAA382A20</name>
    <dbReference type="NCBI Taxonomy" id="1698280"/>
    <lineage>
        <taxon>Archaea</taxon>
        <taxon>Methanobacteriati</taxon>
        <taxon>Methanobacteriota</taxon>
        <taxon>candidate division MSBL1</taxon>
    </lineage>
</organism>
<evidence type="ECO:0000313" key="4">
    <source>
        <dbReference type="Proteomes" id="UP000070263"/>
    </source>
</evidence>
<dbReference type="EC" id="1.18.1.2" evidence="3"/>
<dbReference type="GO" id="GO:0046872">
    <property type="term" value="F:metal ion binding"/>
    <property type="evidence" value="ECO:0007669"/>
    <property type="project" value="UniProtKB-KW"/>
</dbReference>
<evidence type="ECO:0000256" key="1">
    <source>
        <dbReference type="PIRSR" id="PIRSR006816-2"/>
    </source>
</evidence>
<sequence length="250" mass="27415">MNEIISKEELIPKIKLFDVKDPQIAEKAKPGHFVVLRVYRKGERFPLTIAGTNGDGTFRVVVNEVGKSSRKLGSMQVGDEIPDLLGPLGVSYDMEEFGTVLCVGGGVYAAPIHYVATNLKEAGNEIITVLGARNEEKLIYEDELDEVSDELYITTDDGSKGYEGLDFIEDEILSRNDIDRTVGMGRISTLKKISELTEPYNLKTMVSLTPIMVDGTGMCGSCRVLVGGETKFACIDGPKFDAHEVDWSVL</sequence>
<name>A0A133VH04_9EURY</name>
<keyword evidence="4" id="KW-1185">Reference proteome</keyword>
<dbReference type="GO" id="GO:0051537">
    <property type="term" value="F:2 iron, 2 sulfur cluster binding"/>
    <property type="evidence" value="ECO:0007669"/>
    <property type="project" value="UniProtKB-KW"/>
</dbReference>
<dbReference type="Gene3D" id="3.40.50.80">
    <property type="entry name" value="Nucleotide-binding domain of ferredoxin-NADP reductase (FNR) module"/>
    <property type="match status" value="1"/>
</dbReference>
<dbReference type="PIRSF" id="PIRSF006816">
    <property type="entry name" value="Cyc3_hyd_g"/>
    <property type="match status" value="1"/>
</dbReference>
<keyword evidence="1" id="KW-0411">Iron-sulfur</keyword>
<dbReference type="CDD" id="cd06219">
    <property type="entry name" value="DHOD_e_trans_like1"/>
    <property type="match status" value="1"/>
</dbReference>
<keyword evidence="1" id="KW-0001">2Fe-2S</keyword>
<comment type="cofactor">
    <cofactor evidence="1">
        <name>[2Fe-2S] cluster</name>
        <dbReference type="ChEBI" id="CHEBI:190135"/>
    </cofactor>
    <text evidence="1">Binds 1 [2Fe-2S] cluster per subunit.</text>
</comment>
<feature type="binding site" evidence="1">
    <location>
        <position position="222"/>
    </location>
    <ligand>
        <name>[2Fe-2S] cluster</name>
        <dbReference type="ChEBI" id="CHEBI:190135"/>
    </ligand>
</feature>
<dbReference type="NCBIfam" id="NF004862">
    <property type="entry name" value="PRK06222.1"/>
    <property type="match status" value="1"/>
</dbReference>
<dbReference type="GO" id="GO:0050660">
    <property type="term" value="F:flavin adenine dinucleotide binding"/>
    <property type="evidence" value="ECO:0007669"/>
    <property type="project" value="InterPro"/>
</dbReference>
<dbReference type="GO" id="GO:0006221">
    <property type="term" value="P:pyrimidine nucleotide biosynthetic process"/>
    <property type="evidence" value="ECO:0007669"/>
    <property type="project" value="InterPro"/>
</dbReference>
<gene>
    <name evidence="3" type="ORF">AKJ51_04870</name>
</gene>
<dbReference type="Proteomes" id="UP000070263">
    <property type="component" value="Unassembled WGS sequence"/>
</dbReference>
<accession>A0A133VH04</accession>
<dbReference type="PROSITE" id="PS51384">
    <property type="entry name" value="FAD_FR"/>
    <property type="match status" value="1"/>
</dbReference>
<comment type="caution">
    <text evidence="3">The sequence shown here is derived from an EMBL/GenBank/DDBJ whole genome shotgun (WGS) entry which is preliminary data.</text>
</comment>
<feature type="binding site" evidence="1">
    <location>
        <position position="234"/>
    </location>
    <ligand>
        <name>[2Fe-2S] cluster</name>
        <dbReference type="ChEBI" id="CHEBI:190135"/>
    </ligand>
</feature>
<dbReference type="InterPro" id="IPR039261">
    <property type="entry name" value="FNR_nucleotide-bd"/>
</dbReference>
<dbReference type="InterPro" id="IPR012165">
    <property type="entry name" value="Cyt_c3_hydrogenase_gsu"/>
</dbReference>
<dbReference type="PANTHER" id="PTHR43513">
    <property type="entry name" value="DIHYDROOROTATE DEHYDROGENASE B (NAD(+)), ELECTRON TRANSFER SUBUNIT"/>
    <property type="match status" value="1"/>
</dbReference>
<dbReference type="InterPro" id="IPR019480">
    <property type="entry name" value="Dihydroorotate_DH_Fe-S-bd"/>
</dbReference>
<proteinExistence type="predicted"/>
<keyword evidence="3" id="KW-0560">Oxidoreductase</keyword>
<dbReference type="InterPro" id="IPR050353">
    <property type="entry name" value="PyrK_electron_transfer"/>
</dbReference>
<dbReference type="EMBL" id="LHYE01000084">
    <property type="protein sequence ID" value="KXB05715.1"/>
    <property type="molecule type" value="Genomic_DNA"/>
</dbReference>
<evidence type="ECO:0000259" key="2">
    <source>
        <dbReference type="PROSITE" id="PS51384"/>
    </source>
</evidence>
<feature type="domain" description="FAD-binding FR-type" evidence="2">
    <location>
        <begin position="1"/>
        <end position="94"/>
    </location>
</feature>
<dbReference type="SUPFAM" id="SSF63380">
    <property type="entry name" value="Riboflavin synthase domain-like"/>
    <property type="match status" value="1"/>
</dbReference>
<keyword evidence="1" id="KW-0408">Iron</keyword>
<dbReference type="GO" id="GO:0004324">
    <property type="term" value="F:ferredoxin-NADP+ reductase activity"/>
    <property type="evidence" value="ECO:0007669"/>
    <property type="project" value="UniProtKB-EC"/>
</dbReference>